<accession>A0A3R9QMI0</accession>
<dbReference type="AlphaFoldDB" id="A0A3R9QMI0"/>
<gene>
    <name evidence="1" type="ORF">D7Z54_32825</name>
</gene>
<dbReference type="InterPro" id="IPR019667">
    <property type="entry name" value="Uncharacterised_YbaK"/>
</dbReference>
<comment type="caution">
    <text evidence="1">The sequence shown here is derived from an EMBL/GenBank/DDBJ whole genome shotgun (WGS) entry which is preliminary data.</text>
</comment>
<evidence type="ECO:0000313" key="1">
    <source>
        <dbReference type="EMBL" id="RSL29145.1"/>
    </source>
</evidence>
<dbReference type="Proteomes" id="UP000275076">
    <property type="component" value="Unassembled WGS sequence"/>
</dbReference>
<keyword evidence="2" id="KW-1185">Reference proteome</keyword>
<dbReference type="OrthoDB" id="2915109at2"/>
<name>A0A3R9QMI0_9BACI</name>
<sequence length="146" mass="17125">MGIVISLEPHRIKKEWLEEKKLLQDVQVREIQATAEKVFVPVFRYFRFPYSFLEEACMDLALEAFLSGGKFSRYVENGVLVFKFQIQAALAIGRIAKELHEFMKSWVDDDPACESPEVKEAVESYIAFWWKRGLEAGTKRQLLRYR</sequence>
<dbReference type="EMBL" id="RBVX01000091">
    <property type="protein sequence ID" value="RSL29145.1"/>
    <property type="molecule type" value="Genomic_DNA"/>
</dbReference>
<organism evidence="1 2">
    <name type="scientific">Salibacterium salarium</name>
    <dbReference type="NCBI Taxonomy" id="284579"/>
    <lineage>
        <taxon>Bacteria</taxon>
        <taxon>Bacillati</taxon>
        <taxon>Bacillota</taxon>
        <taxon>Bacilli</taxon>
        <taxon>Bacillales</taxon>
        <taxon>Bacillaceae</taxon>
    </lineage>
</organism>
<evidence type="ECO:0000313" key="2">
    <source>
        <dbReference type="Proteomes" id="UP000275076"/>
    </source>
</evidence>
<protein>
    <submittedName>
        <fullName evidence="1">DUF2521 family protein</fullName>
    </submittedName>
</protein>
<proteinExistence type="predicted"/>
<dbReference type="Pfam" id="PF10730">
    <property type="entry name" value="DUF2521"/>
    <property type="match status" value="1"/>
</dbReference>
<dbReference type="RefSeq" id="WP_125563082.1">
    <property type="nucleotide sequence ID" value="NZ_RBVX01000091.1"/>
</dbReference>
<reference evidence="1 2" key="1">
    <citation type="submission" date="2018-10" db="EMBL/GenBank/DDBJ databases">
        <title>Draft genome sequence of Bacillus salarius IM0101, isolated from a hypersaline soil in Inner Mongolia, China.</title>
        <authorList>
            <person name="Yamprayoonswat W."/>
            <person name="Boonvisut S."/>
            <person name="Jumpathong W."/>
            <person name="Sittihan S."/>
            <person name="Ruangsuj P."/>
            <person name="Wanthongcharoen S."/>
            <person name="Thongpramul N."/>
            <person name="Pimmason S."/>
            <person name="Yu B."/>
            <person name="Yasawong M."/>
        </authorList>
    </citation>
    <scope>NUCLEOTIDE SEQUENCE [LARGE SCALE GENOMIC DNA]</scope>
    <source>
        <strain evidence="1 2">IM0101</strain>
    </source>
</reference>